<organism evidence="1 2">
    <name type="scientific">Micromonospora nigra</name>
    <dbReference type="NCBI Taxonomy" id="145857"/>
    <lineage>
        <taxon>Bacteria</taxon>
        <taxon>Bacillati</taxon>
        <taxon>Actinomycetota</taxon>
        <taxon>Actinomycetes</taxon>
        <taxon>Micromonosporales</taxon>
        <taxon>Micromonosporaceae</taxon>
        <taxon>Micromonospora</taxon>
    </lineage>
</organism>
<dbReference type="EMBL" id="FMHT01000003">
    <property type="protein sequence ID" value="SCL25503.1"/>
    <property type="molecule type" value="Genomic_DNA"/>
</dbReference>
<evidence type="ECO:0000313" key="2">
    <source>
        <dbReference type="Proteomes" id="UP000199699"/>
    </source>
</evidence>
<dbReference type="InterPro" id="IPR002187">
    <property type="entry name" value="N-reg_PII"/>
</dbReference>
<dbReference type="RefSeq" id="WP_091082444.1">
    <property type="nucleotide sequence ID" value="NZ_FMHT01000003.1"/>
</dbReference>
<dbReference type="InterPro" id="IPR011322">
    <property type="entry name" value="N-reg_PII-like_a/b"/>
</dbReference>
<dbReference type="InterPro" id="IPR015867">
    <property type="entry name" value="N-reg_PII/ATP_PRibTrfase_C"/>
</dbReference>
<keyword evidence="2" id="KW-1185">Reference proteome</keyword>
<dbReference type="OrthoDB" id="5120209at2"/>
<dbReference type="Pfam" id="PF00543">
    <property type="entry name" value="P-II"/>
    <property type="match status" value="1"/>
</dbReference>
<dbReference type="Proteomes" id="UP000199699">
    <property type="component" value="Unassembled WGS sequence"/>
</dbReference>
<dbReference type="STRING" id="145857.GA0070616_3117"/>
<dbReference type="SUPFAM" id="SSF54913">
    <property type="entry name" value="GlnB-like"/>
    <property type="match status" value="1"/>
</dbReference>
<accession>A0A1C6S7N5</accession>
<dbReference type="PROSITE" id="PS51343">
    <property type="entry name" value="PII_GLNB_DOM"/>
    <property type="match status" value="1"/>
</dbReference>
<dbReference type="GO" id="GO:0030234">
    <property type="term" value="F:enzyme regulator activity"/>
    <property type="evidence" value="ECO:0007669"/>
    <property type="project" value="InterPro"/>
</dbReference>
<reference evidence="1 2" key="1">
    <citation type="submission" date="2016-06" db="EMBL/GenBank/DDBJ databases">
        <authorList>
            <person name="Kjaerup R.B."/>
            <person name="Dalgaard T.S."/>
            <person name="Juul-Madsen H.R."/>
        </authorList>
    </citation>
    <scope>NUCLEOTIDE SEQUENCE [LARGE SCALE GENOMIC DNA]</scope>
    <source>
        <strain evidence="1 2">DSM 43818</strain>
    </source>
</reference>
<dbReference type="GO" id="GO:0006808">
    <property type="term" value="P:regulation of nitrogen utilization"/>
    <property type="evidence" value="ECO:0007669"/>
    <property type="project" value="InterPro"/>
</dbReference>
<dbReference type="Gene3D" id="3.30.70.120">
    <property type="match status" value="1"/>
</dbReference>
<protein>
    <submittedName>
        <fullName evidence="1">Nitrogen regulatory protein P-II family</fullName>
    </submittedName>
</protein>
<sequence>MKELGLTRMVKVEVVTRGADSDAVRTLLHASGVSGWTSLTGVSGFGHHGTHAGRLLFNDRAGLVMVIVVLPYDRAAAVVTGLRDILADRPGVMFVSDAWVSRPDYFDTDTDGQPGTTN</sequence>
<name>A0A1C6S7N5_9ACTN</name>
<gene>
    <name evidence="1" type="ORF">GA0070616_3117</name>
</gene>
<dbReference type="AlphaFoldDB" id="A0A1C6S7N5"/>
<proteinExistence type="predicted"/>
<evidence type="ECO:0000313" key="1">
    <source>
        <dbReference type="EMBL" id="SCL25503.1"/>
    </source>
</evidence>